<feature type="coiled-coil region" evidence="10">
    <location>
        <begin position="378"/>
        <end position="412"/>
    </location>
</feature>
<dbReference type="PANTHER" id="PTHR45916:SF1">
    <property type="entry name" value="STRUCTURAL MAINTENANCE OF CHROMOSOMES PROTEIN 5"/>
    <property type="match status" value="1"/>
</dbReference>
<evidence type="ECO:0000256" key="4">
    <source>
        <dbReference type="ARBA" id="ARBA00018687"/>
    </source>
</evidence>
<feature type="coiled-coil region" evidence="10">
    <location>
        <begin position="471"/>
        <end position="498"/>
    </location>
</feature>
<proteinExistence type="inferred from homology"/>
<feature type="coiled-coil region" evidence="10">
    <location>
        <begin position="707"/>
        <end position="800"/>
    </location>
</feature>
<dbReference type="PANTHER" id="PTHR45916">
    <property type="entry name" value="STRUCTURAL MAINTENANCE OF CHROMOSOMES PROTEIN 5"/>
    <property type="match status" value="1"/>
</dbReference>
<evidence type="ECO:0000259" key="12">
    <source>
        <dbReference type="Pfam" id="PF02463"/>
    </source>
</evidence>
<evidence type="ECO:0000256" key="2">
    <source>
        <dbReference type="ARBA" id="ARBA00004286"/>
    </source>
</evidence>
<evidence type="ECO:0000256" key="6">
    <source>
        <dbReference type="ARBA" id="ARBA00022741"/>
    </source>
</evidence>
<dbReference type="GO" id="GO:0003697">
    <property type="term" value="F:single-stranded DNA binding"/>
    <property type="evidence" value="ECO:0007669"/>
    <property type="project" value="TreeGrafter"/>
</dbReference>
<keyword evidence="13" id="KW-0378">Hydrolase</keyword>
<dbReference type="GO" id="GO:0005524">
    <property type="term" value="F:ATP binding"/>
    <property type="evidence" value="ECO:0007669"/>
    <property type="project" value="UniProtKB-KW"/>
</dbReference>
<evidence type="ECO:0000313" key="13">
    <source>
        <dbReference type="EMBL" id="PMD35164.1"/>
    </source>
</evidence>
<feature type="compositionally biased region" description="Polar residues" evidence="11">
    <location>
        <begin position="28"/>
        <end position="37"/>
    </location>
</feature>
<dbReference type="AlphaFoldDB" id="A0A2J6R9F4"/>
<comment type="subcellular location">
    <subcellularLocation>
        <location evidence="2">Chromosome</location>
    </subcellularLocation>
    <subcellularLocation>
        <location evidence="1">Nucleus</location>
    </subcellularLocation>
</comment>
<dbReference type="GO" id="GO:0005634">
    <property type="term" value="C:nucleus"/>
    <property type="evidence" value="ECO:0007669"/>
    <property type="project" value="UniProtKB-SubCell"/>
</dbReference>
<feature type="coiled-coil region" evidence="10">
    <location>
        <begin position="829"/>
        <end position="863"/>
    </location>
</feature>
<keyword evidence="5" id="KW-0158">Chromosome</keyword>
<feature type="domain" description="RecF/RecN/SMC N-terminal" evidence="12">
    <location>
        <begin position="97"/>
        <end position="1098"/>
    </location>
</feature>
<dbReference type="GO" id="GO:0016787">
    <property type="term" value="F:hydrolase activity"/>
    <property type="evidence" value="ECO:0007669"/>
    <property type="project" value="UniProtKB-KW"/>
</dbReference>
<dbReference type="FunFam" id="3.40.50.300:FF:001301">
    <property type="entry name" value="Structural maintenance of chromosomes 5"/>
    <property type="match status" value="1"/>
</dbReference>
<evidence type="ECO:0000256" key="3">
    <source>
        <dbReference type="ARBA" id="ARBA00010171"/>
    </source>
</evidence>
<feature type="coiled-coil region" evidence="10">
    <location>
        <begin position="938"/>
        <end position="965"/>
    </location>
</feature>
<dbReference type="STRING" id="1149755.A0A2J6R9F4"/>
<keyword evidence="7" id="KW-0067">ATP-binding</keyword>
<feature type="region of interest" description="Disordered" evidence="11">
    <location>
        <begin position="271"/>
        <end position="290"/>
    </location>
</feature>
<evidence type="ECO:0000256" key="11">
    <source>
        <dbReference type="SAM" id="MobiDB-lite"/>
    </source>
</evidence>
<dbReference type="GO" id="GO:0030915">
    <property type="term" value="C:Smc5-Smc6 complex"/>
    <property type="evidence" value="ECO:0007669"/>
    <property type="project" value="TreeGrafter"/>
</dbReference>
<keyword evidence="14" id="KW-1185">Reference proteome</keyword>
<feature type="region of interest" description="Disordered" evidence="11">
    <location>
        <begin position="1"/>
        <end position="92"/>
    </location>
</feature>
<keyword evidence="9" id="KW-0539">Nucleus</keyword>
<evidence type="ECO:0000256" key="9">
    <source>
        <dbReference type="ARBA" id="ARBA00023242"/>
    </source>
</evidence>
<keyword evidence="8 10" id="KW-0175">Coiled coil</keyword>
<evidence type="ECO:0000256" key="7">
    <source>
        <dbReference type="ARBA" id="ARBA00022840"/>
    </source>
</evidence>
<dbReference type="SUPFAM" id="SSF52540">
    <property type="entry name" value="P-loop containing nucleoside triphosphate hydrolases"/>
    <property type="match status" value="1"/>
</dbReference>
<dbReference type="GO" id="GO:0000724">
    <property type="term" value="P:double-strand break repair via homologous recombination"/>
    <property type="evidence" value="ECO:0007669"/>
    <property type="project" value="TreeGrafter"/>
</dbReference>
<evidence type="ECO:0000256" key="10">
    <source>
        <dbReference type="SAM" id="Coils"/>
    </source>
</evidence>
<dbReference type="InterPro" id="IPR027417">
    <property type="entry name" value="P-loop_NTPase"/>
</dbReference>
<reference evidence="13 14" key="1">
    <citation type="submission" date="2016-04" db="EMBL/GenBank/DDBJ databases">
        <title>A degradative enzymes factory behind the ericoid mycorrhizal symbiosis.</title>
        <authorList>
            <consortium name="DOE Joint Genome Institute"/>
            <person name="Martino E."/>
            <person name="Morin E."/>
            <person name="Grelet G."/>
            <person name="Kuo A."/>
            <person name="Kohler A."/>
            <person name="Daghino S."/>
            <person name="Barry K."/>
            <person name="Choi C."/>
            <person name="Cichocki N."/>
            <person name="Clum A."/>
            <person name="Copeland A."/>
            <person name="Hainaut M."/>
            <person name="Haridas S."/>
            <person name="Labutti K."/>
            <person name="Lindquist E."/>
            <person name="Lipzen A."/>
            <person name="Khouja H.-R."/>
            <person name="Murat C."/>
            <person name="Ohm R."/>
            <person name="Olson A."/>
            <person name="Spatafora J."/>
            <person name="Veneault-Fourrey C."/>
            <person name="Henrissat B."/>
            <person name="Grigoriev I."/>
            <person name="Martin F."/>
            <person name="Perotto S."/>
        </authorList>
    </citation>
    <scope>NUCLEOTIDE SEQUENCE [LARGE SCALE GENOMIC DNA]</scope>
    <source>
        <strain evidence="13 14">F</strain>
    </source>
</reference>
<dbReference type="Pfam" id="PF02463">
    <property type="entry name" value="SMC_N"/>
    <property type="match status" value="1"/>
</dbReference>
<keyword evidence="6" id="KW-0547">Nucleotide-binding</keyword>
<dbReference type="EMBL" id="KZ613952">
    <property type="protein sequence ID" value="PMD35164.1"/>
    <property type="molecule type" value="Genomic_DNA"/>
</dbReference>
<evidence type="ECO:0000256" key="8">
    <source>
        <dbReference type="ARBA" id="ARBA00023054"/>
    </source>
</evidence>
<dbReference type="OrthoDB" id="10254973at2759"/>
<organism evidence="13 14">
    <name type="scientific">Hyaloscypha variabilis (strain UAMH 11265 / GT02V1 / F)</name>
    <name type="common">Meliniomyces variabilis</name>
    <dbReference type="NCBI Taxonomy" id="1149755"/>
    <lineage>
        <taxon>Eukaryota</taxon>
        <taxon>Fungi</taxon>
        <taxon>Dikarya</taxon>
        <taxon>Ascomycota</taxon>
        <taxon>Pezizomycotina</taxon>
        <taxon>Leotiomycetes</taxon>
        <taxon>Helotiales</taxon>
        <taxon>Hyaloscyphaceae</taxon>
        <taxon>Hyaloscypha</taxon>
        <taxon>Hyaloscypha variabilis</taxon>
    </lineage>
</organism>
<accession>A0A2J6R9F4</accession>
<dbReference type="Gene3D" id="3.40.50.300">
    <property type="entry name" value="P-loop containing nucleotide triphosphate hydrolases"/>
    <property type="match status" value="2"/>
</dbReference>
<sequence length="1143" mass="130532">MPSLESPPRRRARAEIESDEDADILRASQRSTPSSTDSAKRVRTNGHHRESQSESPEPGPSRPNLPSYRQQTRYDEDDEDASDDDQAGPFEFQPGAIVRVKLTNFVTYENAEFFPGPNLNMVIGPNGTGKSSLVCAICLGLGWGPQHLGRAGQVGEFVKHGNSDAYVEVELQRRPNEPRNHVVRLRIIKENNGREFWLGGKKTSLKNVQVLMKDLSVQIDNLCQFLPQDKVSSFAGLSPVDLLQQTLRAAAPEYMIEWHDELKKLRKEQKGLEVQNEGDKDTLSRAESRQQNLHAEVERLQERVKIQERVDLLKKTVPFVEYKIAVQQHEASKETKKAAQARFRELSERIAPTLRSITAKERYRDQIKIVVGERQHALKAAERDADAFVELIKELEESVKKIESDEKAITTTDKKRKLEINRLRAHITNLKAQRDAPPIEFNAMEWNEHVRTKEQESRSLAAHFREVEAQYSEHVNAAKTVKQNITEAERELAAFDTQEGQQMSKLEKASKDTAKAWKWVQENLGSFEKEVYGPAMITCSVKDPQYVNAVESCLRFPDFKAITAQTLNDMKKLSDQFDNVMELGDVIIRQVDEGVSIRRSKPLSQQDFQRAGLDGWAVDYIDGPTPVLEMLMSSAQIDQCPIGLNDPTDEQYNVLAENIGVRRFISGQNSYAVARRPEYGPHAVSTSVKPIRPASFWTDQPVDASARREIQERIDSLKSELRELGDKARPLKDSIPDLKEKGTALRKEIEDIKKEKADLQKAWSAQKALPDRIQAEEETLEGKLRDSDEVQEQRRKLKTQIDLAVIRRAKKTLEYKEHITKFRNCHEELIEAEIRLVEAMSDVASLKERHEDTVRERDIEQEKVRTIEAEAKRVKDIARKAMETCAVLMNDPANADYIEAFKNIPEGQTVEALETEIAAEESKLEFIHAGNPNAIKDYEKREIEVERLKAKIADTETNLNTISRNITKIRGKWEPELDTLIARISDAFSYNFEQIGCAGEVNVHKDDDFDQWAIQIKVKFRESETLQQLDAHRQSGGERSVSTIFYLMSLQSMARAPFRVVDEINQGMDPRNERMVHERMVEIACKEHTSQYFLITPKLLTGLRYDKRMKVLCIASGEHMPENYQRMDITRIIGIQKTILAVG</sequence>
<protein>
    <recommendedName>
        <fullName evidence="4">Structural maintenance of chromosomes protein 5</fullName>
    </recommendedName>
</protein>
<feature type="compositionally biased region" description="Basic and acidic residues" evidence="11">
    <location>
        <begin position="271"/>
        <end position="288"/>
    </location>
</feature>
<dbReference type="Proteomes" id="UP000235786">
    <property type="component" value="Unassembled WGS sequence"/>
</dbReference>
<evidence type="ECO:0000256" key="5">
    <source>
        <dbReference type="ARBA" id="ARBA00022454"/>
    </source>
</evidence>
<evidence type="ECO:0000256" key="1">
    <source>
        <dbReference type="ARBA" id="ARBA00004123"/>
    </source>
</evidence>
<gene>
    <name evidence="13" type="ORF">L207DRAFT_495311</name>
</gene>
<dbReference type="InterPro" id="IPR003395">
    <property type="entry name" value="RecF/RecN/SMC_N"/>
</dbReference>
<evidence type="ECO:0000313" key="14">
    <source>
        <dbReference type="Proteomes" id="UP000235786"/>
    </source>
</evidence>
<comment type="similarity">
    <text evidence="3">Belongs to the SMC family. SMC5 subfamily.</text>
</comment>
<feature type="compositionally biased region" description="Acidic residues" evidence="11">
    <location>
        <begin position="75"/>
        <end position="86"/>
    </location>
</feature>
<name>A0A2J6R9F4_HYAVF</name>